<name>A0A6B9G268_PANCY</name>
<accession>A0A6B9G268</accession>
<organism evidence="2 3">
    <name type="scientific">Pantoea cypripedii</name>
    <name type="common">Pectobacterium cypripedii</name>
    <name type="synonym">Erwinia cypripedii</name>
    <dbReference type="NCBI Taxonomy" id="55209"/>
    <lineage>
        <taxon>Bacteria</taxon>
        <taxon>Pseudomonadati</taxon>
        <taxon>Pseudomonadota</taxon>
        <taxon>Gammaproteobacteria</taxon>
        <taxon>Enterobacterales</taxon>
        <taxon>Erwiniaceae</taxon>
        <taxon>Pantoea</taxon>
    </lineage>
</organism>
<dbReference type="EMBL" id="CP024769">
    <property type="protein sequence ID" value="QGY31534.1"/>
    <property type="molecule type" value="Genomic_DNA"/>
</dbReference>
<keyword evidence="2" id="KW-0614">Plasmid</keyword>
<geneLocation type="plasmid" evidence="3">
    <name>pne1a</name>
</geneLocation>
<dbReference type="AlphaFoldDB" id="A0A6B9G268"/>
<evidence type="ECO:0000256" key="1">
    <source>
        <dbReference type="SAM" id="MobiDB-lite"/>
    </source>
</evidence>
<dbReference type="Proteomes" id="UP000502005">
    <property type="component" value="Plasmid pNE1A"/>
</dbReference>
<protein>
    <submittedName>
        <fullName evidence="2">Uncharacterized protein</fullName>
    </submittedName>
</protein>
<feature type="region of interest" description="Disordered" evidence="1">
    <location>
        <begin position="478"/>
        <end position="497"/>
    </location>
</feature>
<proteinExistence type="predicted"/>
<reference evidence="2 3" key="1">
    <citation type="submission" date="2017-11" db="EMBL/GenBank/DDBJ databases">
        <title>Genome sequence of Pantoea cypripedii NE1.</title>
        <authorList>
            <person name="Nascimento F.X."/>
        </authorList>
    </citation>
    <scope>NUCLEOTIDE SEQUENCE [LARGE SCALE GENOMIC DNA]</scope>
    <source>
        <strain evidence="2 3">NE1</strain>
        <plasmid evidence="3">pne1a</plasmid>
    </source>
</reference>
<sequence>MYAQQQQHMVILTRGAGVYAQFPNLRPALVLANKVVGEAFRKIKNPEHVGEVMDAIAFCTGIRPERVTFTIYRDFLGQVHSLLRQLTTYLPGEINENQFAIVATPPGSIMAAATIPQDPHNRIWFARNQSTTGLAELFKTVIHELGHMFTTENPAFDFIYLIPQGCNEQEVCDVDELQKALINEVAYIGHNVDVREAYFKNTMNMLGNSYPGAPLQDIFRARTSTEAARAMEYDDWLRYALVSRTSDLLSILVMKLGYEKFLKGLPPQARSTADPASEMARIEAIKDRASINLHLNTICNVMRDITTDFRAANGAMRKLASIALPYPAETAQWLKLMGGELPNMMGRLYRNEPKNSAHVLGTVNCILTWLMEKGSLPASYVKGCLLPIPYTYDFYNPKKSEEIWRDKLINCWLDLLRSYLRQSSPIPRQGDIEHLIRILIQQSMHYRNIPGSVPFYKALAVELVRRMNWFNHAAINQPAKSDEPERKKVKTTPDQPDSQLVNLAKKQLWYVVIEDIDGEFLRGFTPAGERIVVREIFTERLSRPAAPGTKKIRCTLREWQENGQVYYHGTKDDGTLLRCENDENNLSRAAMAAYLREEPTEEQVIMLARELAAGEDNH</sequence>
<gene>
    <name evidence="2" type="ORF">CUN67_21330</name>
</gene>
<evidence type="ECO:0000313" key="2">
    <source>
        <dbReference type="EMBL" id="QGY31534.1"/>
    </source>
</evidence>
<evidence type="ECO:0000313" key="3">
    <source>
        <dbReference type="Proteomes" id="UP000502005"/>
    </source>
</evidence>